<keyword evidence="6" id="KW-1185">Reference proteome</keyword>
<evidence type="ECO:0000313" key="2">
    <source>
        <dbReference type="EMBL" id="GFS57562.1"/>
    </source>
</evidence>
<dbReference type="InterPro" id="IPR008942">
    <property type="entry name" value="ENTH_VHS"/>
</dbReference>
<dbReference type="GO" id="GO:0031124">
    <property type="term" value="P:mRNA 3'-end processing"/>
    <property type="evidence" value="ECO:0007669"/>
    <property type="project" value="TreeGrafter"/>
</dbReference>
<protein>
    <submittedName>
        <fullName evidence="4">Regulation of nuclear pre-mRNA domain-containing protein 2</fullName>
    </submittedName>
</protein>
<dbReference type="PANTHER" id="PTHR12460">
    <property type="entry name" value="CYCLIN-DEPENDENT KINASE INHIBITOR-RELATED PROTEIN"/>
    <property type="match status" value="1"/>
</dbReference>
<dbReference type="Proteomes" id="UP000887013">
    <property type="component" value="Unassembled WGS sequence"/>
</dbReference>
<dbReference type="AlphaFoldDB" id="A0A8X6NIK7"/>
<evidence type="ECO:0000259" key="1">
    <source>
        <dbReference type="PROSITE" id="PS51391"/>
    </source>
</evidence>
<dbReference type="EMBL" id="BMAW01092897">
    <property type="protein sequence ID" value="GFS57562.1"/>
    <property type="molecule type" value="Genomic_DNA"/>
</dbReference>
<accession>A0A8X6NIK7</accession>
<dbReference type="SUPFAM" id="SSF48464">
    <property type="entry name" value="ENTH/VHS domain"/>
    <property type="match status" value="1"/>
</dbReference>
<dbReference type="OrthoDB" id="6430714at2759"/>
<feature type="non-terminal residue" evidence="4">
    <location>
        <position position="150"/>
    </location>
</feature>
<comment type="caution">
    <text evidence="4">The sequence shown here is derived from an EMBL/GenBank/DDBJ whole genome shotgun (WGS) entry which is preliminary data.</text>
</comment>
<gene>
    <name evidence="4" type="primary">RPRD2</name>
    <name evidence="5" type="ORF">NPIL_421131</name>
    <name evidence="4" type="ORF">NPIL_42981</name>
    <name evidence="2" type="ORF">NPIL_452831</name>
    <name evidence="3" type="ORF">NPIL_654651</name>
</gene>
<dbReference type="Pfam" id="PF04818">
    <property type="entry name" value="CID"/>
    <property type="match status" value="1"/>
</dbReference>
<evidence type="ECO:0000313" key="5">
    <source>
        <dbReference type="EMBL" id="GFU28665.1"/>
    </source>
</evidence>
<dbReference type="SMART" id="SM00582">
    <property type="entry name" value="RPR"/>
    <property type="match status" value="1"/>
</dbReference>
<dbReference type="PROSITE" id="PS51391">
    <property type="entry name" value="CID"/>
    <property type="match status" value="1"/>
</dbReference>
<dbReference type="EMBL" id="BMAW01104913">
    <property type="protein sequence ID" value="GFT16898.1"/>
    <property type="molecule type" value="Genomic_DNA"/>
</dbReference>
<evidence type="ECO:0000313" key="6">
    <source>
        <dbReference type="Proteomes" id="UP000887013"/>
    </source>
</evidence>
<feature type="domain" description="CID" evidence="1">
    <location>
        <begin position="2"/>
        <end position="130"/>
    </location>
</feature>
<proteinExistence type="predicted"/>
<dbReference type="EMBL" id="BMAW01033102">
    <property type="protein sequence ID" value="GFU28665.1"/>
    <property type="molecule type" value="Genomic_DNA"/>
</dbReference>
<dbReference type="Gene3D" id="1.25.40.90">
    <property type="match status" value="1"/>
</dbReference>
<dbReference type="InterPro" id="IPR006569">
    <property type="entry name" value="CID_dom"/>
</dbReference>
<name>A0A8X6NIK7_NEPPI</name>
<dbReference type="PANTHER" id="PTHR12460:SF0">
    <property type="entry name" value="CID DOMAIN-CONTAINING PROTEIN-RELATED"/>
    <property type="match status" value="1"/>
</dbReference>
<organism evidence="4 6">
    <name type="scientific">Nephila pilipes</name>
    <name type="common">Giant wood spider</name>
    <name type="synonym">Nephila maculata</name>
    <dbReference type="NCBI Taxonomy" id="299642"/>
    <lineage>
        <taxon>Eukaryota</taxon>
        <taxon>Metazoa</taxon>
        <taxon>Ecdysozoa</taxon>
        <taxon>Arthropoda</taxon>
        <taxon>Chelicerata</taxon>
        <taxon>Arachnida</taxon>
        <taxon>Araneae</taxon>
        <taxon>Araneomorphae</taxon>
        <taxon>Entelegynae</taxon>
        <taxon>Araneoidea</taxon>
        <taxon>Nephilidae</taxon>
        <taxon>Nephila</taxon>
    </lineage>
</organism>
<dbReference type="CDD" id="cd16981">
    <property type="entry name" value="CID_RPRD_like"/>
    <property type="match status" value="1"/>
</dbReference>
<evidence type="ECO:0000313" key="4">
    <source>
        <dbReference type="EMBL" id="GFT16898.1"/>
    </source>
</evidence>
<dbReference type="GO" id="GO:0000993">
    <property type="term" value="F:RNA polymerase II complex binding"/>
    <property type="evidence" value="ECO:0007669"/>
    <property type="project" value="TreeGrafter"/>
</dbReference>
<sequence length="150" mass="17672">MPKELNVEKLEKKFASLTRSRESIQAVSGWIMHYKEYCEEIVEQWYNALSKDANALVMFYVANDVIQNCGKKKAPQYREAFSKVLEKAVFLDKVKEIKSDVCRLLSLWRERNIYDEAFAVRLENKMNSSEIKTLSDEEEESELEIITKYK</sequence>
<dbReference type="EMBL" id="BMAW01101098">
    <property type="protein sequence ID" value="GFS98092.1"/>
    <property type="molecule type" value="Genomic_DNA"/>
</dbReference>
<reference evidence="4" key="1">
    <citation type="submission" date="2020-08" db="EMBL/GenBank/DDBJ databases">
        <title>Multicomponent nature underlies the extraordinary mechanical properties of spider dragline silk.</title>
        <authorList>
            <person name="Kono N."/>
            <person name="Nakamura H."/>
            <person name="Mori M."/>
            <person name="Yoshida Y."/>
            <person name="Ohtoshi R."/>
            <person name="Malay A.D."/>
            <person name="Moran D.A.P."/>
            <person name="Tomita M."/>
            <person name="Numata K."/>
            <person name="Arakawa K."/>
        </authorList>
    </citation>
    <scope>NUCLEOTIDE SEQUENCE</scope>
</reference>
<evidence type="ECO:0000313" key="3">
    <source>
        <dbReference type="EMBL" id="GFS98092.1"/>
    </source>
</evidence>